<evidence type="ECO:0000313" key="1">
    <source>
        <dbReference type="EMBL" id="MCO1333867.1"/>
    </source>
</evidence>
<protein>
    <submittedName>
        <fullName evidence="1">Uncharacterized protein</fullName>
    </submittedName>
</protein>
<dbReference type="AlphaFoldDB" id="A0A9X2J3U4"/>
<comment type="caution">
    <text evidence="1">The sequence shown here is derived from an EMBL/GenBank/DDBJ whole genome shotgun (WGS) entry which is preliminary data.</text>
</comment>
<dbReference type="RefSeq" id="WP_252465312.1">
    <property type="nucleotide sequence ID" value="NZ_JALBWM010000016.1"/>
</dbReference>
<accession>A0A9X2J3U4</accession>
<dbReference type="Proteomes" id="UP001139028">
    <property type="component" value="Unassembled WGS sequence"/>
</dbReference>
<dbReference type="EMBL" id="JALBWM010000016">
    <property type="protein sequence ID" value="MCO1333867.1"/>
    <property type="molecule type" value="Genomic_DNA"/>
</dbReference>
<evidence type="ECO:0000313" key="2">
    <source>
        <dbReference type="Proteomes" id="UP001139028"/>
    </source>
</evidence>
<keyword evidence="2" id="KW-1185">Reference proteome</keyword>
<name>A0A9X2J3U4_9GAMM</name>
<organism evidence="1 2">
    <name type="scientific">Microbulbifer okhotskensis</name>
    <dbReference type="NCBI Taxonomy" id="2926617"/>
    <lineage>
        <taxon>Bacteria</taxon>
        <taxon>Pseudomonadati</taxon>
        <taxon>Pseudomonadota</taxon>
        <taxon>Gammaproteobacteria</taxon>
        <taxon>Cellvibrionales</taxon>
        <taxon>Microbulbiferaceae</taxon>
        <taxon>Microbulbifer</taxon>
    </lineage>
</organism>
<reference evidence="1" key="1">
    <citation type="journal article" date="2022" name="Arch. Microbiol.">
        <title>Microbulbifer okhotskensis sp. nov., isolated from a deep bottom sediment of the Okhotsk Sea.</title>
        <authorList>
            <person name="Romanenko L."/>
            <person name="Kurilenko V."/>
            <person name="Otstavnykh N."/>
            <person name="Velansky P."/>
            <person name="Isaeva M."/>
            <person name="Mikhailov V."/>
        </authorList>
    </citation>
    <scope>NUCLEOTIDE SEQUENCE</scope>
    <source>
        <strain evidence="1">OS29</strain>
    </source>
</reference>
<sequence>MDKKHNNNRDNLMMKGIPLSFSPIQLHNRLNRAVWIGFKRVEQDGRTLVFLCSGVDSGAKLSKNFETFAGQIVREFGFVPAEVEFIELREKAEQSDWYRWHAQWVGSAPMECRGDLVTSESSRRYLAQALESSMAAA</sequence>
<gene>
    <name evidence="1" type="ORF">MO867_05890</name>
</gene>
<proteinExistence type="predicted"/>